<keyword evidence="2" id="KW-0732">Signal</keyword>
<dbReference type="EMBL" id="KN846952">
    <property type="protein sequence ID" value="KIV83586.1"/>
    <property type="molecule type" value="Genomic_DNA"/>
</dbReference>
<feature type="region of interest" description="Disordered" evidence="1">
    <location>
        <begin position="190"/>
        <end position="230"/>
    </location>
</feature>
<reference evidence="3 4" key="1">
    <citation type="submission" date="2015-01" db="EMBL/GenBank/DDBJ databases">
        <title>The Genome Sequence of Exophiala sideris CBS121828.</title>
        <authorList>
            <consortium name="The Broad Institute Genomics Platform"/>
            <person name="Cuomo C."/>
            <person name="de Hoog S."/>
            <person name="Gorbushina A."/>
            <person name="Stielow B."/>
            <person name="Teixiera M."/>
            <person name="Abouelleil A."/>
            <person name="Chapman S.B."/>
            <person name="Priest M."/>
            <person name="Young S.K."/>
            <person name="Wortman J."/>
            <person name="Nusbaum C."/>
            <person name="Birren B."/>
        </authorList>
    </citation>
    <scope>NUCLEOTIDE SEQUENCE [LARGE SCALE GENOMIC DNA]</scope>
    <source>
        <strain evidence="3 4">CBS 121828</strain>
    </source>
</reference>
<name>A0A0D1X704_9EURO</name>
<proteinExistence type="predicted"/>
<protein>
    <submittedName>
        <fullName evidence="3">Uncharacterized protein</fullName>
    </submittedName>
</protein>
<sequence>MAFPSLLSLHRRGISVLLLPSFLLCPSPSGAYNSSTCAAGCSPFDLVLKNCIYFNAPANSSDTSWYPDFVQCTCSAGGDLAVRLGYLSSCVVCDQGGLGANNLTTYQDWDVICGEWQAEGFQSAVSVLSTWDDVMFTSFFSASILPELQKGAHGTTGVAVGTVTASASSENLGTGSNSAVASLTSATTTGLNSASTTQTSLTQTQSAESAATSAAPGATTTTSKGDGAAPEPNRSLVSFMAMLAAMVSWLLV</sequence>
<evidence type="ECO:0000313" key="4">
    <source>
        <dbReference type="Proteomes" id="UP000053599"/>
    </source>
</evidence>
<gene>
    <name evidence="3" type="ORF">PV11_05600</name>
</gene>
<feature type="signal peptide" evidence="2">
    <location>
        <begin position="1"/>
        <end position="31"/>
    </location>
</feature>
<evidence type="ECO:0000256" key="1">
    <source>
        <dbReference type="SAM" id="MobiDB-lite"/>
    </source>
</evidence>
<feature type="chain" id="PRO_5002246161" evidence="2">
    <location>
        <begin position="32"/>
        <end position="252"/>
    </location>
</feature>
<dbReference type="AlphaFoldDB" id="A0A0D1X704"/>
<evidence type="ECO:0000256" key="2">
    <source>
        <dbReference type="SAM" id="SignalP"/>
    </source>
</evidence>
<accession>A0A0D1X704</accession>
<organism evidence="3 4">
    <name type="scientific">Exophiala sideris</name>
    <dbReference type="NCBI Taxonomy" id="1016849"/>
    <lineage>
        <taxon>Eukaryota</taxon>
        <taxon>Fungi</taxon>
        <taxon>Dikarya</taxon>
        <taxon>Ascomycota</taxon>
        <taxon>Pezizomycotina</taxon>
        <taxon>Eurotiomycetes</taxon>
        <taxon>Chaetothyriomycetidae</taxon>
        <taxon>Chaetothyriales</taxon>
        <taxon>Herpotrichiellaceae</taxon>
        <taxon>Exophiala</taxon>
    </lineage>
</organism>
<dbReference type="OrthoDB" id="10634350at2759"/>
<dbReference type="Proteomes" id="UP000053599">
    <property type="component" value="Unassembled WGS sequence"/>
</dbReference>
<feature type="compositionally biased region" description="Low complexity" evidence="1">
    <location>
        <begin position="190"/>
        <end position="223"/>
    </location>
</feature>
<evidence type="ECO:0000313" key="3">
    <source>
        <dbReference type="EMBL" id="KIV83586.1"/>
    </source>
</evidence>
<dbReference type="HOGENOM" id="CLU_1102797_0_0_1"/>